<sequence length="150" mass="16603">MTRRSESEEIFKRNKADSGHRARQMSKKVYLLTGSASRVSTRERVHLLTSRASGVSTREPTFSWGGTASSFFSPGIAKKVHLLTGWRVRGVDKGVHLLTVWHSQFLSFRATSTKKSPPSHGWRAWGADEEGSSPSHEAAQPVPFFFAGMG</sequence>
<organism evidence="2">
    <name type="scientific">Gaeumannomyces tritici (strain R3-111a-1)</name>
    <name type="common">Wheat and barley take-all root rot fungus</name>
    <name type="synonym">Gaeumannomyces graminis var. tritici</name>
    <dbReference type="NCBI Taxonomy" id="644352"/>
    <lineage>
        <taxon>Eukaryota</taxon>
        <taxon>Fungi</taxon>
        <taxon>Dikarya</taxon>
        <taxon>Ascomycota</taxon>
        <taxon>Pezizomycotina</taxon>
        <taxon>Sordariomycetes</taxon>
        <taxon>Sordariomycetidae</taxon>
        <taxon>Magnaporthales</taxon>
        <taxon>Magnaporthaceae</taxon>
        <taxon>Gaeumannomyces</taxon>
    </lineage>
</organism>
<reference evidence="4" key="1">
    <citation type="submission" date="2010-07" db="EMBL/GenBank/DDBJ databases">
        <title>The genome sequence of Gaeumannomyces graminis var. tritici strain R3-111a-1.</title>
        <authorList>
            <consortium name="The Broad Institute Genome Sequencing Platform"/>
            <person name="Ma L.-J."/>
            <person name="Dead R."/>
            <person name="Young S."/>
            <person name="Zeng Q."/>
            <person name="Koehrsen M."/>
            <person name="Alvarado L."/>
            <person name="Berlin A."/>
            <person name="Chapman S.B."/>
            <person name="Chen Z."/>
            <person name="Freedman E."/>
            <person name="Gellesch M."/>
            <person name="Goldberg J."/>
            <person name="Griggs A."/>
            <person name="Gujja S."/>
            <person name="Heilman E.R."/>
            <person name="Heiman D."/>
            <person name="Hepburn T."/>
            <person name="Howarth C."/>
            <person name="Jen D."/>
            <person name="Larson L."/>
            <person name="Mehta T."/>
            <person name="Neiman D."/>
            <person name="Pearson M."/>
            <person name="Roberts A."/>
            <person name="Saif S."/>
            <person name="Shea T."/>
            <person name="Shenoy N."/>
            <person name="Sisk P."/>
            <person name="Stolte C."/>
            <person name="Sykes S."/>
            <person name="Walk T."/>
            <person name="White J."/>
            <person name="Yandava C."/>
            <person name="Haas B."/>
            <person name="Nusbaum C."/>
            <person name="Birren B."/>
        </authorList>
    </citation>
    <scope>NUCLEOTIDE SEQUENCE [LARGE SCALE GENOMIC DNA]</scope>
    <source>
        <strain evidence="4">R3-111a-1</strain>
    </source>
</reference>
<proteinExistence type="predicted"/>
<dbReference type="GeneID" id="20352350"/>
<keyword evidence="4" id="KW-1185">Reference proteome</keyword>
<feature type="compositionally biased region" description="Basic and acidic residues" evidence="1">
    <location>
        <begin position="1"/>
        <end position="20"/>
    </location>
</feature>
<dbReference type="Proteomes" id="UP000006039">
    <property type="component" value="Unassembled WGS sequence"/>
</dbReference>
<accession>J3PEG1</accession>
<protein>
    <submittedName>
        <fullName evidence="2 3">Uncharacterized protein</fullName>
    </submittedName>
</protein>
<feature type="region of interest" description="Disordered" evidence="1">
    <location>
        <begin position="111"/>
        <end position="142"/>
    </location>
</feature>
<reference evidence="3" key="5">
    <citation type="submission" date="2018-04" db="UniProtKB">
        <authorList>
            <consortium name="EnsemblFungi"/>
        </authorList>
    </citation>
    <scope>IDENTIFICATION</scope>
    <source>
        <strain evidence="3">R3-111a-1</strain>
    </source>
</reference>
<evidence type="ECO:0000313" key="4">
    <source>
        <dbReference type="Proteomes" id="UP000006039"/>
    </source>
</evidence>
<evidence type="ECO:0000313" key="2">
    <source>
        <dbReference type="EMBL" id="EJT70869.1"/>
    </source>
</evidence>
<dbReference type="RefSeq" id="XP_009228047.1">
    <property type="nucleotide sequence ID" value="XM_009229783.1"/>
</dbReference>
<evidence type="ECO:0000313" key="3">
    <source>
        <dbReference type="EnsemblFungi" id="EJT70869"/>
    </source>
</evidence>
<feature type="region of interest" description="Disordered" evidence="1">
    <location>
        <begin position="1"/>
        <end position="23"/>
    </location>
</feature>
<dbReference type="EnsemblFungi" id="EJT70869">
    <property type="protein sequence ID" value="EJT70869"/>
    <property type="gene ID" value="GGTG_11892"/>
</dbReference>
<name>J3PEG1_GAET3</name>
<dbReference type="AlphaFoldDB" id="J3PEG1"/>
<dbReference type="EMBL" id="GL385401">
    <property type="protein sequence ID" value="EJT70869.1"/>
    <property type="molecule type" value="Genomic_DNA"/>
</dbReference>
<dbReference type="HOGENOM" id="CLU_1740624_0_0_1"/>
<reference evidence="2" key="2">
    <citation type="submission" date="2010-07" db="EMBL/GenBank/DDBJ databases">
        <authorList>
            <consortium name="The Broad Institute Genome Sequencing Platform"/>
            <consortium name="Broad Institute Genome Sequencing Center for Infectious Disease"/>
            <person name="Ma L.-J."/>
            <person name="Dead R."/>
            <person name="Young S."/>
            <person name="Zeng Q."/>
            <person name="Koehrsen M."/>
            <person name="Alvarado L."/>
            <person name="Berlin A."/>
            <person name="Chapman S.B."/>
            <person name="Chen Z."/>
            <person name="Freedman E."/>
            <person name="Gellesch M."/>
            <person name="Goldberg J."/>
            <person name="Griggs A."/>
            <person name="Gujja S."/>
            <person name="Heilman E.R."/>
            <person name="Heiman D."/>
            <person name="Hepburn T."/>
            <person name="Howarth C."/>
            <person name="Jen D."/>
            <person name="Larson L."/>
            <person name="Mehta T."/>
            <person name="Neiman D."/>
            <person name="Pearson M."/>
            <person name="Roberts A."/>
            <person name="Saif S."/>
            <person name="Shea T."/>
            <person name="Shenoy N."/>
            <person name="Sisk P."/>
            <person name="Stolte C."/>
            <person name="Sykes S."/>
            <person name="Walk T."/>
            <person name="White J."/>
            <person name="Yandava C."/>
            <person name="Haas B."/>
            <person name="Nusbaum C."/>
            <person name="Birren B."/>
        </authorList>
    </citation>
    <scope>NUCLEOTIDE SEQUENCE</scope>
    <source>
        <strain evidence="2">R3-111a-1</strain>
    </source>
</reference>
<evidence type="ECO:0000256" key="1">
    <source>
        <dbReference type="SAM" id="MobiDB-lite"/>
    </source>
</evidence>
<dbReference type="VEuPathDB" id="FungiDB:GGTG_11892"/>
<reference evidence="3" key="4">
    <citation type="journal article" date="2015" name="G3 (Bethesda)">
        <title>Genome sequences of three phytopathogenic species of the Magnaporthaceae family of fungi.</title>
        <authorList>
            <person name="Okagaki L.H."/>
            <person name="Nunes C.C."/>
            <person name="Sailsbery J."/>
            <person name="Clay B."/>
            <person name="Brown D."/>
            <person name="John T."/>
            <person name="Oh Y."/>
            <person name="Young N."/>
            <person name="Fitzgerald M."/>
            <person name="Haas B.J."/>
            <person name="Zeng Q."/>
            <person name="Young S."/>
            <person name="Adiconis X."/>
            <person name="Fan L."/>
            <person name="Levin J.Z."/>
            <person name="Mitchell T.K."/>
            <person name="Okubara P.A."/>
            <person name="Farman M.L."/>
            <person name="Kohn L.M."/>
            <person name="Birren B."/>
            <person name="Ma L.-J."/>
            <person name="Dean R.A."/>
        </authorList>
    </citation>
    <scope>NUCLEOTIDE SEQUENCE</scope>
    <source>
        <strain evidence="3">R3-111a-1</strain>
    </source>
</reference>
<gene>
    <name evidence="3" type="primary">20352350</name>
    <name evidence="2" type="ORF">GGTG_11892</name>
</gene>
<reference evidence="2" key="3">
    <citation type="submission" date="2010-09" db="EMBL/GenBank/DDBJ databases">
        <title>Annotation of Gaeumannomyces graminis var. tritici R3-111a-1.</title>
        <authorList>
            <consortium name="The Broad Institute Genome Sequencing Platform"/>
            <person name="Ma L.-J."/>
            <person name="Dead R."/>
            <person name="Young S.K."/>
            <person name="Zeng Q."/>
            <person name="Gargeya S."/>
            <person name="Fitzgerald M."/>
            <person name="Haas B."/>
            <person name="Abouelleil A."/>
            <person name="Alvarado L."/>
            <person name="Arachchi H.M."/>
            <person name="Berlin A."/>
            <person name="Brown A."/>
            <person name="Chapman S.B."/>
            <person name="Chen Z."/>
            <person name="Dunbar C."/>
            <person name="Freedman E."/>
            <person name="Gearin G."/>
            <person name="Gellesch M."/>
            <person name="Goldberg J."/>
            <person name="Griggs A."/>
            <person name="Gujja S."/>
            <person name="Heiman D."/>
            <person name="Howarth C."/>
            <person name="Larson L."/>
            <person name="Lui A."/>
            <person name="MacDonald P.J.P."/>
            <person name="Mehta T."/>
            <person name="Montmayeur A."/>
            <person name="Murphy C."/>
            <person name="Neiman D."/>
            <person name="Pearson M."/>
            <person name="Priest M."/>
            <person name="Roberts A."/>
            <person name="Saif S."/>
            <person name="Shea T."/>
            <person name="Shenoy N."/>
            <person name="Sisk P."/>
            <person name="Stolte C."/>
            <person name="Sykes S."/>
            <person name="Yandava C."/>
            <person name="Wortman J."/>
            <person name="Nusbaum C."/>
            <person name="Birren B."/>
        </authorList>
    </citation>
    <scope>NUCLEOTIDE SEQUENCE</scope>
    <source>
        <strain evidence="2">R3-111a-1</strain>
    </source>
</reference>